<name>A0A6B2LKH4_9EUKA</name>
<evidence type="ECO:0000256" key="2">
    <source>
        <dbReference type="ARBA" id="ARBA00022741"/>
    </source>
</evidence>
<dbReference type="AlphaFoldDB" id="A0A6B2LKH4"/>
<dbReference type="FunFam" id="3.40.50.300:FF:001447">
    <property type="entry name" value="Ras-related protein Rab-1B"/>
    <property type="match status" value="1"/>
</dbReference>
<dbReference type="NCBIfam" id="TIGR00231">
    <property type="entry name" value="small_GTP"/>
    <property type="match status" value="1"/>
</dbReference>
<dbReference type="Pfam" id="PF00071">
    <property type="entry name" value="Ras"/>
    <property type="match status" value="1"/>
</dbReference>
<dbReference type="EMBL" id="GIBP01008617">
    <property type="protein sequence ID" value="NDV37586.1"/>
    <property type="molecule type" value="Transcribed_RNA"/>
</dbReference>
<organism evidence="4">
    <name type="scientific">Arcella intermedia</name>
    <dbReference type="NCBI Taxonomy" id="1963864"/>
    <lineage>
        <taxon>Eukaryota</taxon>
        <taxon>Amoebozoa</taxon>
        <taxon>Tubulinea</taxon>
        <taxon>Elardia</taxon>
        <taxon>Arcellinida</taxon>
        <taxon>Sphaerothecina</taxon>
        <taxon>Arcellidae</taxon>
        <taxon>Arcella</taxon>
    </lineage>
</organism>
<proteinExistence type="inferred from homology"/>
<keyword evidence="2" id="KW-0547">Nucleotide-binding</keyword>
<dbReference type="GO" id="GO:0007165">
    <property type="term" value="P:signal transduction"/>
    <property type="evidence" value="ECO:0007669"/>
    <property type="project" value="InterPro"/>
</dbReference>
<evidence type="ECO:0000256" key="3">
    <source>
        <dbReference type="ARBA" id="ARBA00023134"/>
    </source>
</evidence>
<dbReference type="InterPro" id="IPR005225">
    <property type="entry name" value="Small_GTP-bd"/>
</dbReference>
<dbReference type="PROSITE" id="PS51421">
    <property type="entry name" value="RAS"/>
    <property type="match status" value="1"/>
</dbReference>
<dbReference type="SMART" id="SM00175">
    <property type="entry name" value="RAB"/>
    <property type="match status" value="1"/>
</dbReference>
<accession>A0A6B2LKH4</accession>
<protein>
    <submittedName>
        <fullName evidence="4">Uncharacterized protein</fullName>
    </submittedName>
</protein>
<dbReference type="SMART" id="SM00174">
    <property type="entry name" value="RHO"/>
    <property type="match status" value="1"/>
</dbReference>
<dbReference type="SMART" id="SM00173">
    <property type="entry name" value="RAS"/>
    <property type="match status" value="1"/>
</dbReference>
<dbReference type="SUPFAM" id="SSF52540">
    <property type="entry name" value="P-loop containing nucleoside triphosphate hydrolases"/>
    <property type="match status" value="1"/>
</dbReference>
<reference evidence="4" key="1">
    <citation type="journal article" date="2020" name="J. Eukaryot. Microbiol.">
        <title>De novo Sequencing, Assembly and Annotation of the Transcriptome for the Free-Living Testate Amoeba Arcella intermedia.</title>
        <authorList>
            <person name="Ribeiro G.M."/>
            <person name="Porfirio-Sousa A.L."/>
            <person name="Maurer-Alcala X.X."/>
            <person name="Katz L.A."/>
            <person name="Lahr D.J.G."/>
        </authorList>
    </citation>
    <scope>NUCLEOTIDE SEQUENCE</scope>
</reference>
<dbReference type="GO" id="GO:0003924">
    <property type="term" value="F:GTPase activity"/>
    <property type="evidence" value="ECO:0007669"/>
    <property type="project" value="InterPro"/>
</dbReference>
<sequence>MGSGGVGKSTLCVRYTQGIFVEKYDPTIEDAKRKCYEIDGQQYFIEILDTGTQQFTAMRDLYIKNGEGFILVYSIIAHSTFVDISEIHSNIMGVRNEQGSAYTPIILAANKVDLNDQRVISKESGEELANQLGCDFMETSAKTPTNVKELFENYARMIIQNKGPKIQLTKKNGGGCQII</sequence>
<evidence type="ECO:0000256" key="1">
    <source>
        <dbReference type="ARBA" id="ARBA00006270"/>
    </source>
</evidence>
<dbReference type="PRINTS" id="PR00449">
    <property type="entry name" value="RASTRNSFRMNG"/>
</dbReference>
<dbReference type="InterPro" id="IPR027417">
    <property type="entry name" value="P-loop_NTPase"/>
</dbReference>
<dbReference type="InterPro" id="IPR020849">
    <property type="entry name" value="Small_GTPase_Ras-type"/>
</dbReference>
<dbReference type="InterPro" id="IPR001806">
    <property type="entry name" value="Small_GTPase"/>
</dbReference>
<dbReference type="GO" id="GO:0016020">
    <property type="term" value="C:membrane"/>
    <property type="evidence" value="ECO:0007669"/>
    <property type="project" value="InterPro"/>
</dbReference>
<comment type="similarity">
    <text evidence="1">Belongs to the small GTPase superfamily. Rab family.</text>
</comment>
<dbReference type="Gene3D" id="3.40.50.300">
    <property type="entry name" value="P-loop containing nucleotide triphosphate hydrolases"/>
    <property type="match status" value="1"/>
</dbReference>
<keyword evidence="3" id="KW-0342">GTP-binding</keyword>
<dbReference type="PROSITE" id="PS51419">
    <property type="entry name" value="RAB"/>
    <property type="match status" value="1"/>
</dbReference>
<dbReference type="GO" id="GO:0005525">
    <property type="term" value="F:GTP binding"/>
    <property type="evidence" value="ECO:0007669"/>
    <property type="project" value="UniProtKB-KW"/>
</dbReference>
<evidence type="ECO:0000313" key="4">
    <source>
        <dbReference type="EMBL" id="NDV37586.1"/>
    </source>
</evidence>
<dbReference type="PANTHER" id="PTHR24070">
    <property type="entry name" value="RAS, DI-RAS, AND RHEB FAMILY MEMBERS OF SMALL GTPASE SUPERFAMILY"/>
    <property type="match status" value="1"/>
</dbReference>